<dbReference type="EMBL" id="JASCZI010061130">
    <property type="protein sequence ID" value="MED6137741.1"/>
    <property type="molecule type" value="Genomic_DNA"/>
</dbReference>
<feature type="transmembrane region" description="Helical" evidence="1">
    <location>
        <begin position="12"/>
        <end position="37"/>
    </location>
</feature>
<keyword evidence="1" id="KW-0812">Transmembrane</keyword>
<comment type="caution">
    <text evidence="2">The sequence shown here is derived from an EMBL/GenBank/DDBJ whole genome shotgun (WGS) entry which is preliminary data.</text>
</comment>
<dbReference type="Proteomes" id="UP001341840">
    <property type="component" value="Unassembled WGS sequence"/>
</dbReference>
<name>A0ABU6SNQ7_9FABA</name>
<sequence length="139" mass="15655">MKQLLQPVFGDSGGIVCLKLTVTLVFFLNTIELVLVVRFEMAWENVLKVALVFFLLGPFDVSAGDVQDDIGSNLIIKIKEIYSRDWTVHWSLVLCDANCVVDAWAKRGALSDDFYVKWLTYWSSSVEIVLREVAAHITG</sequence>
<keyword evidence="1" id="KW-1133">Transmembrane helix</keyword>
<gene>
    <name evidence="2" type="ORF">PIB30_067821</name>
</gene>
<evidence type="ECO:0000256" key="1">
    <source>
        <dbReference type="SAM" id="Phobius"/>
    </source>
</evidence>
<accession>A0ABU6SNQ7</accession>
<proteinExistence type="predicted"/>
<keyword evidence="1" id="KW-0472">Membrane</keyword>
<reference evidence="2 3" key="1">
    <citation type="journal article" date="2023" name="Plants (Basel)">
        <title>Bridging the Gap: Combining Genomics and Transcriptomics Approaches to Understand Stylosanthes scabra, an Orphan Legume from the Brazilian Caatinga.</title>
        <authorList>
            <person name="Ferreira-Neto J.R.C."/>
            <person name="da Silva M.D."/>
            <person name="Binneck E."/>
            <person name="de Melo N.F."/>
            <person name="da Silva R.H."/>
            <person name="de Melo A.L.T.M."/>
            <person name="Pandolfi V."/>
            <person name="Bustamante F.O."/>
            <person name="Brasileiro-Vidal A.C."/>
            <person name="Benko-Iseppon A.M."/>
        </authorList>
    </citation>
    <scope>NUCLEOTIDE SEQUENCE [LARGE SCALE GENOMIC DNA]</scope>
    <source>
        <tissue evidence="2">Leaves</tissue>
    </source>
</reference>
<evidence type="ECO:0000313" key="3">
    <source>
        <dbReference type="Proteomes" id="UP001341840"/>
    </source>
</evidence>
<protein>
    <submittedName>
        <fullName evidence="2">Uncharacterized protein</fullName>
    </submittedName>
</protein>
<keyword evidence="3" id="KW-1185">Reference proteome</keyword>
<evidence type="ECO:0000313" key="2">
    <source>
        <dbReference type="EMBL" id="MED6137741.1"/>
    </source>
</evidence>
<organism evidence="2 3">
    <name type="scientific">Stylosanthes scabra</name>
    <dbReference type="NCBI Taxonomy" id="79078"/>
    <lineage>
        <taxon>Eukaryota</taxon>
        <taxon>Viridiplantae</taxon>
        <taxon>Streptophyta</taxon>
        <taxon>Embryophyta</taxon>
        <taxon>Tracheophyta</taxon>
        <taxon>Spermatophyta</taxon>
        <taxon>Magnoliopsida</taxon>
        <taxon>eudicotyledons</taxon>
        <taxon>Gunneridae</taxon>
        <taxon>Pentapetalae</taxon>
        <taxon>rosids</taxon>
        <taxon>fabids</taxon>
        <taxon>Fabales</taxon>
        <taxon>Fabaceae</taxon>
        <taxon>Papilionoideae</taxon>
        <taxon>50 kb inversion clade</taxon>
        <taxon>dalbergioids sensu lato</taxon>
        <taxon>Dalbergieae</taxon>
        <taxon>Pterocarpus clade</taxon>
        <taxon>Stylosanthes</taxon>
    </lineage>
</organism>